<dbReference type="Proteomes" id="UP000541033">
    <property type="component" value="Unassembled WGS sequence"/>
</dbReference>
<evidence type="ECO:0008006" key="3">
    <source>
        <dbReference type="Google" id="ProtNLM"/>
    </source>
</evidence>
<evidence type="ECO:0000313" key="1">
    <source>
        <dbReference type="EMBL" id="NIH55099.1"/>
    </source>
</evidence>
<proteinExistence type="predicted"/>
<accession>A0A7X5R3Q8</accession>
<name>A0A7X5R3Q8_9MICO</name>
<protein>
    <recommendedName>
        <fullName evidence="3">Hemagglutinin</fullName>
    </recommendedName>
</protein>
<evidence type="ECO:0000313" key="2">
    <source>
        <dbReference type="Proteomes" id="UP000541033"/>
    </source>
</evidence>
<dbReference type="EMBL" id="JAAMOX010000003">
    <property type="protein sequence ID" value="NIH55099.1"/>
    <property type="molecule type" value="Genomic_DNA"/>
</dbReference>
<reference evidence="1 2" key="1">
    <citation type="submission" date="2020-02" db="EMBL/GenBank/DDBJ databases">
        <title>Sequencing the genomes of 1000 actinobacteria strains.</title>
        <authorList>
            <person name="Klenk H.-P."/>
        </authorList>
    </citation>
    <scope>NUCLEOTIDE SEQUENCE [LARGE SCALE GENOMIC DNA]</scope>
    <source>
        <strain evidence="1 2">DSM 27960</strain>
    </source>
</reference>
<dbReference type="RefSeq" id="WP_167152011.1">
    <property type="nucleotide sequence ID" value="NZ_JAAMOX010000003.1"/>
</dbReference>
<keyword evidence="2" id="KW-1185">Reference proteome</keyword>
<organism evidence="1 2">
    <name type="scientific">Lysinibacter cavernae</name>
    <dbReference type="NCBI Taxonomy" id="1640652"/>
    <lineage>
        <taxon>Bacteria</taxon>
        <taxon>Bacillati</taxon>
        <taxon>Actinomycetota</taxon>
        <taxon>Actinomycetes</taxon>
        <taxon>Micrococcales</taxon>
        <taxon>Microbacteriaceae</taxon>
        <taxon>Lysinibacter</taxon>
    </lineage>
</organism>
<gene>
    <name evidence="1" type="ORF">FHX76_003014</name>
</gene>
<dbReference type="AlphaFoldDB" id="A0A7X5R3Q8"/>
<sequence length="708" mass="74743">MRLDGLQKKRRTSWIARILVGVLFVGAIAAGSASTADPAEATLVGFDPGNIISDEVFFNGSAMTEAQIQSFMNGKVPTCVAGYTCLKSYKQTSNTVAANAMCKQYVGGANESTARILYKVAQACGINPQVLLVTLQKEQGLVTATAPTADRYTIAMGFACPDTSVCDTQYYGFFNQVYMSAWQFKRYTNPPGTAATFTWFPVGKYSNVGYHPNAACGSTPVLIKNKATAGLYYYTPYQPNKAALDAGYGAANNACSSYGNRNFYNYFTDWFGKTQVDGDSPMGAVEAVTPTLNKATVTGWAFDPNTTGPIDVHMYIGGTYDSTGRWGGSTSAKLSNAYVQKNYPNMGANHGFSFTLSNITKAEQVCLYAINVGAGSNQLISCQSVGPRTGPPFGNYESLTRSGLTATAKGWAIDPDTAGPIQIHAYLNGVAGVGTWGGQTTANVNRPDVQRVYPEYGAGHGFVMNIGIRPGTTSVCLYTIDPQAVSNTFLGCKSVSTASGPPTGNFEAITPVPGGAIVKGWALDPDTVDPIDLHLYVDGNWGGVVKANTSRPDVGRAYPGYGNNHGFESTRTLSGGQHQVCVFGINVGGGSNQLLGCKTVNVPGGDPFGNYESATANGANATVNGWVIDPDVVAPIEVHAYVNGGWGGRFVANQNRNDVGRAYPAYGPAHGFSANIALKPGRNEICLYSINVGSGTTNPLMGCRVVNR</sequence>
<comment type="caution">
    <text evidence="1">The sequence shown here is derived from an EMBL/GenBank/DDBJ whole genome shotgun (WGS) entry which is preliminary data.</text>
</comment>